<dbReference type="InterPro" id="IPR012816">
    <property type="entry name" value="NADAR"/>
</dbReference>
<sequence>MMSQKAVLFADESVAAKIMASDDPREQKALGRKVSNFSDETWKKNCRKIVKKGNLAKFSQNSDLRAELLQTKGTTPVETGPRDTMWGIGLSAKSWKAQNRKYWRGKNLLGEILTEVRDELATGNDTND</sequence>
<evidence type="ECO:0000313" key="3">
    <source>
        <dbReference type="Proteomes" id="UP001174909"/>
    </source>
</evidence>
<feature type="domain" description="NADAR" evidence="1">
    <location>
        <begin position="1"/>
        <end position="120"/>
    </location>
</feature>
<proteinExistence type="predicted"/>
<dbReference type="InterPro" id="IPR037238">
    <property type="entry name" value="YbiA-like_sf"/>
</dbReference>
<dbReference type="Gene3D" id="1.10.357.40">
    <property type="entry name" value="YbiA-like"/>
    <property type="match status" value="1"/>
</dbReference>
<dbReference type="Proteomes" id="UP001174909">
    <property type="component" value="Unassembled WGS sequence"/>
</dbReference>
<name>A0AA35W6D9_GEOBA</name>
<dbReference type="NCBIfam" id="TIGR02464">
    <property type="entry name" value="ribofla_fusion"/>
    <property type="match status" value="1"/>
</dbReference>
<dbReference type="SUPFAM" id="SSF143990">
    <property type="entry name" value="YbiA-like"/>
    <property type="match status" value="1"/>
</dbReference>
<dbReference type="CDD" id="cd15457">
    <property type="entry name" value="NADAR"/>
    <property type="match status" value="1"/>
</dbReference>
<evidence type="ECO:0000259" key="1">
    <source>
        <dbReference type="Pfam" id="PF08719"/>
    </source>
</evidence>
<keyword evidence="3" id="KW-1185">Reference proteome</keyword>
<dbReference type="Pfam" id="PF08719">
    <property type="entry name" value="NADAR"/>
    <property type="match status" value="1"/>
</dbReference>
<organism evidence="2 3">
    <name type="scientific">Geodia barretti</name>
    <name type="common">Barrett's horny sponge</name>
    <dbReference type="NCBI Taxonomy" id="519541"/>
    <lineage>
        <taxon>Eukaryota</taxon>
        <taxon>Metazoa</taxon>
        <taxon>Porifera</taxon>
        <taxon>Demospongiae</taxon>
        <taxon>Heteroscleromorpha</taxon>
        <taxon>Tetractinellida</taxon>
        <taxon>Astrophorina</taxon>
        <taxon>Geodiidae</taxon>
        <taxon>Geodia</taxon>
    </lineage>
</organism>
<protein>
    <submittedName>
        <fullName evidence="2">N-glycosidase R617</fullName>
    </submittedName>
</protein>
<dbReference type="EMBL" id="CASHTH010000993">
    <property type="protein sequence ID" value="CAI8009818.1"/>
    <property type="molecule type" value="Genomic_DNA"/>
</dbReference>
<accession>A0AA35W6D9</accession>
<comment type="caution">
    <text evidence="2">The sequence shown here is derived from an EMBL/GenBank/DDBJ whole genome shotgun (WGS) entry which is preliminary data.</text>
</comment>
<evidence type="ECO:0000313" key="2">
    <source>
        <dbReference type="EMBL" id="CAI8009818.1"/>
    </source>
</evidence>
<dbReference type="AlphaFoldDB" id="A0AA35W6D9"/>
<gene>
    <name evidence="2" type="ORF">GBAR_LOCUS6551</name>
</gene>
<reference evidence="2" key="1">
    <citation type="submission" date="2023-03" db="EMBL/GenBank/DDBJ databases">
        <authorList>
            <person name="Steffen K."/>
            <person name="Cardenas P."/>
        </authorList>
    </citation>
    <scope>NUCLEOTIDE SEQUENCE</scope>
</reference>